<feature type="domain" description="Methyltransferase type 11" evidence="1">
    <location>
        <begin position="52"/>
        <end position="142"/>
    </location>
</feature>
<dbReference type="RefSeq" id="WP_267031087.1">
    <property type="nucleotide sequence ID" value="NZ_JAIFZO010000002.1"/>
</dbReference>
<keyword evidence="2" id="KW-0489">Methyltransferase</keyword>
<dbReference type="SUPFAM" id="SSF53335">
    <property type="entry name" value="S-adenosyl-L-methionine-dependent methyltransferases"/>
    <property type="match status" value="1"/>
</dbReference>
<dbReference type="Pfam" id="PF08241">
    <property type="entry name" value="Methyltransf_11"/>
    <property type="match status" value="1"/>
</dbReference>
<dbReference type="Gene3D" id="3.40.50.150">
    <property type="entry name" value="Vaccinia Virus protein VP39"/>
    <property type="match status" value="1"/>
</dbReference>
<proteinExistence type="predicted"/>
<keyword evidence="2" id="KW-0808">Transferase</keyword>
<dbReference type="PANTHER" id="PTHR43861">
    <property type="entry name" value="TRANS-ACONITATE 2-METHYLTRANSFERASE-RELATED"/>
    <property type="match status" value="1"/>
</dbReference>
<accession>A0ABT3VKI9</accession>
<dbReference type="EMBL" id="JAIFZO010000002">
    <property type="protein sequence ID" value="MCX4238828.1"/>
    <property type="molecule type" value="Genomic_DNA"/>
</dbReference>
<dbReference type="InterPro" id="IPR029063">
    <property type="entry name" value="SAM-dependent_MTases_sf"/>
</dbReference>
<name>A0ABT3VKI9_9ACTN</name>
<dbReference type="CDD" id="cd02440">
    <property type="entry name" value="AdoMet_MTases"/>
    <property type="match status" value="1"/>
</dbReference>
<dbReference type="GO" id="GO:0032259">
    <property type="term" value="P:methylation"/>
    <property type="evidence" value="ECO:0007669"/>
    <property type="project" value="UniProtKB-KW"/>
</dbReference>
<keyword evidence="3" id="KW-1185">Reference proteome</keyword>
<comment type="caution">
    <text evidence="2">The sequence shown here is derived from an EMBL/GenBank/DDBJ whole genome shotgun (WGS) entry which is preliminary data.</text>
</comment>
<reference evidence="2" key="1">
    <citation type="journal article" date="2022" name="bioRxiv">
        <title>Discovery and biosynthetic assessment of Streptomyces ortus sp nov. isolated from a deep-sea sponge.</title>
        <authorList>
            <person name="Williams S.E."/>
        </authorList>
    </citation>
    <scope>NUCLEOTIDE SEQUENCE</scope>
    <source>
        <strain evidence="2">A15ISP2-DRY2</strain>
    </source>
</reference>
<dbReference type="GO" id="GO:0008168">
    <property type="term" value="F:methyltransferase activity"/>
    <property type="evidence" value="ECO:0007669"/>
    <property type="project" value="UniProtKB-KW"/>
</dbReference>
<protein>
    <submittedName>
        <fullName evidence="2">Methyltransferase domain-containing protein</fullName>
    </submittedName>
</protein>
<organism evidence="2 3">
    <name type="scientific">Streptomyces ortus</name>
    <dbReference type="NCBI Taxonomy" id="2867268"/>
    <lineage>
        <taxon>Bacteria</taxon>
        <taxon>Bacillati</taxon>
        <taxon>Actinomycetota</taxon>
        <taxon>Actinomycetes</taxon>
        <taxon>Kitasatosporales</taxon>
        <taxon>Streptomycetaceae</taxon>
        <taxon>Streptomyces</taxon>
    </lineage>
</organism>
<dbReference type="InterPro" id="IPR013216">
    <property type="entry name" value="Methyltransf_11"/>
</dbReference>
<dbReference type="Proteomes" id="UP001165590">
    <property type="component" value="Unassembled WGS sequence"/>
</dbReference>
<evidence type="ECO:0000259" key="1">
    <source>
        <dbReference type="Pfam" id="PF08241"/>
    </source>
</evidence>
<gene>
    <name evidence="2" type="ORF">K3769_39870</name>
</gene>
<sequence>MTTDAQSTRSTGSLTQGHLSPLDQIRLFEKKYDAVSTAVVDRLEPAPTWRCLDLGAGAGSMSYWLAERVGEGTVLALDTDTGYLEPDRADNLSVLQADLTTAEFPDGTFDLIFARAVLEHVREPEKVLGRITRWLAPGGWLVAEDFYYLPADHAPTPVGRALVGAYVRRMEAQGADMRWARGLPAALGRAGLTDVESRVTPAGPGQSPADDELIGTRLRQEGHTLVESGLVTAEQLTDFLDALGTPRGQDMTTLLVSAWGRRPLEG</sequence>
<evidence type="ECO:0000313" key="3">
    <source>
        <dbReference type="Proteomes" id="UP001165590"/>
    </source>
</evidence>
<evidence type="ECO:0000313" key="2">
    <source>
        <dbReference type="EMBL" id="MCX4238828.1"/>
    </source>
</evidence>